<name>A0A0A9AMX2_ARUDO</name>
<dbReference type="EMBL" id="GBRH01244841">
    <property type="protein sequence ID" value="JAD53054.1"/>
    <property type="molecule type" value="Transcribed_RNA"/>
</dbReference>
<organism evidence="1">
    <name type="scientific">Arundo donax</name>
    <name type="common">Giant reed</name>
    <name type="synonym">Donax arundinaceus</name>
    <dbReference type="NCBI Taxonomy" id="35708"/>
    <lineage>
        <taxon>Eukaryota</taxon>
        <taxon>Viridiplantae</taxon>
        <taxon>Streptophyta</taxon>
        <taxon>Embryophyta</taxon>
        <taxon>Tracheophyta</taxon>
        <taxon>Spermatophyta</taxon>
        <taxon>Magnoliopsida</taxon>
        <taxon>Liliopsida</taxon>
        <taxon>Poales</taxon>
        <taxon>Poaceae</taxon>
        <taxon>PACMAD clade</taxon>
        <taxon>Arundinoideae</taxon>
        <taxon>Arundineae</taxon>
        <taxon>Arundo</taxon>
    </lineage>
</organism>
<reference evidence="1" key="1">
    <citation type="submission" date="2014-09" db="EMBL/GenBank/DDBJ databases">
        <authorList>
            <person name="Magalhaes I.L.F."/>
            <person name="Oliveira U."/>
            <person name="Santos F.R."/>
            <person name="Vidigal T.H.D.A."/>
            <person name="Brescovit A.D."/>
            <person name="Santos A.J."/>
        </authorList>
    </citation>
    <scope>NUCLEOTIDE SEQUENCE</scope>
    <source>
        <tissue evidence="1">Shoot tissue taken approximately 20 cm above the soil surface</tissue>
    </source>
</reference>
<protein>
    <submittedName>
        <fullName evidence="1">Uncharacterized protein</fullName>
    </submittedName>
</protein>
<evidence type="ECO:0000313" key="1">
    <source>
        <dbReference type="EMBL" id="JAD53054.1"/>
    </source>
</evidence>
<proteinExistence type="predicted"/>
<dbReference type="AlphaFoldDB" id="A0A0A9AMX2"/>
<reference evidence="1" key="2">
    <citation type="journal article" date="2015" name="Data Brief">
        <title>Shoot transcriptome of the giant reed, Arundo donax.</title>
        <authorList>
            <person name="Barrero R.A."/>
            <person name="Guerrero F.D."/>
            <person name="Moolhuijzen P."/>
            <person name="Goolsby J.A."/>
            <person name="Tidwell J."/>
            <person name="Bellgard S.E."/>
            <person name="Bellgard M.I."/>
        </authorList>
    </citation>
    <scope>NUCLEOTIDE SEQUENCE</scope>
    <source>
        <tissue evidence="1">Shoot tissue taken approximately 20 cm above the soil surface</tissue>
    </source>
</reference>
<sequence length="66" mass="7791">MHCLSKPCDIKNFMIKLTTRVPFSWPLMVYQPSSKRFIPTILDYSLEIPKYSEFHSHGLLTFVQKT</sequence>
<accession>A0A0A9AMX2</accession>